<sequence length="103" mass="11810">MPIVANESNHSGAYYTPIHRIRVRLRFVGRYAYAAHDFTPGGFLNSPKPPQHPPPLNSHPHSQMNYKEILLWPKDDTLSRFHRSQQFPFGIVTLWQCVPGAFG</sequence>
<organism evidence="1 2">
    <name type="scientific">Batillaria attramentaria</name>
    <dbReference type="NCBI Taxonomy" id="370345"/>
    <lineage>
        <taxon>Eukaryota</taxon>
        <taxon>Metazoa</taxon>
        <taxon>Spiralia</taxon>
        <taxon>Lophotrochozoa</taxon>
        <taxon>Mollusca</taxon>
        <taxon>Gastropoda</taxon>
        <taxon>Caenogastropoda</taxon>
        <taxon>Sorbeoconcha</taxon>
        <taxon>Cerithioidea</taxon>
        <taxon>Batillariidae</taxon>
        <taxon>Batillaria</taxon>
    </lineage>
</organism>
<gene>
    <name evidence="1" type="ORF">BaRGS_00004687</name>
</gene>
<dbReference type="EMBL" id="JACVVK020000017">
    <property type="protein sequence ID" value="KAK7503955.1"/>
    <property type="molecule type" value="Genomic_DNA"/>
</dbReference>
<keyword evidence="2" id="KW-1185">Reference proteome</keyword>
<proteinExistence type="predicted"/>
<accession>A0ABD0LXQ9</accession>
<reference evidence="1 2" key="1">
    <citation type="journal article" date="2023" name="Sci. Data">
        <title>Genome assembly of the Korean intertidal mud-creeper Batillaria attramentaria.</title>
        <authorList>
            <person name="Patra A.K."/>
            <person name="Ho P.T."/>
            <person name="Jun S."/>
            <person name="Lee S.J."/>
            <person name="Kim Y."/>
            <person name="Won Y.J."/>
        </authorList>
    </citation>
    <scope>NUCLEOTIDE SEQUENCE [LARGE SCALE GENOMIC DNA]</scope>
    <source>
        <strain evidence="1">Wonlab-2016</strain>
    </source>
</reference>
<dbReference type="AlphaFoldDB" id="A0ABD0LXQ9"/>
<evidence type="ECO:0000313" key="2">
    <source>
        <dbReference type="Proteomes" id="UP001519460"/>
    </source>
</evidence>
<protein>
    <submittedName>
        <fullName evidence="1">Uncharacterized protein</fullName>
    </submittedName>
</protein>
<comment type="caution">
    <text evidence="1">The sequence shown here is derived from an EMBL/GenBank/DDBJ whole genome shotgun (WGS) entry which is preliminary data.</text>
</comment>
<dbReference type="Proteomes" id="UP001519460">
    <property type="component" value="Unassembled WGS sequence"/>
</dbReference>
<name>A0ABD0LXQ9_9CAEN</name>
<evidence type="ECO:0000313" key="1">
    <source>
        <dbReference type="EMBL" id="KAK7503955.1"/>
    </source>
</evidence>